<name>A0AAD3DF96_9CHLO</name>
<feature type="non-terminal residue" evidence="1">
    <location>
        <position position="1"/>
    </location>
</feature>
<protein>
    <submittedName>
        <fullName evidence="1">Uncharacterized protein</fullName>
    </submittedName>
</protein>
<sequence length="176" mass="18261">RVRLAEPEWLHQLACAGLLAGPLPEAHQPPQLLLGPQQPPARVALPPPAAAGVSGAGDREPLLLAGFVFGFSSRWKRDPGLAVLVSELGGRVLAEEEEVRRGEAAGVVVVTEEEEEGMEQGSGSRRALHAQQLLMSILTAANAAAVRGLLESVRSRVAGAAGSAQPADSDMTQAAD</sequence>
<evidence type="ECO:0000313" key="2">
    <source>
        <dbReference type="Proteomes" id="UP001054857"/>
    </source>
</evidence>
<dbReference type="EMBL" id="BMAR01000001">
    <property type="protein sequence ID" value="GFR40725.1"/>
    <property type="molecule type" value="Genomic_DNA"/>
</dbReference>
<reference evidence="1 2" key="1">
    <citation type="journal article" date="2021" name="Sci. Rep.">
        <title>Genome sequencing of the multicellular alga Astrephomene provides insights into convergent evolution of germ-soma differentiation.</title>
        <authorList>
            <person name="Yamashita S."/>
            <person name="Yamamoto K."/>
            <person name="Matsuzaki R."/>
            <person name="Suzuki S."/>
            <person name="Yamaguchi H."/>
            <person name="Hirooka S."/>
            <person name="Minakuchi Y."/>
            <person name="Miyagishima S."/>
            <person name="Kawachi M."/>
            <person name="Toyoda A."/>
            <person name="Nozaki H."/>
        </authorList>
    </citation>
    <scope>NUCLEOTIDE SEQUENCE [LARGE SCALE GENOMIC DNA]</scope>
    <source>
        <strain evidence="1 2">NIES-4017</strain>
    </source>
</reference>
<gene>
    <name evidence="1" type="ORF">Agub_g1334</name>
</gene>
<keyword evidence="2" id="KW-1185">Reference proteome</keyword>
<dbReference type="AlphaFoldDB" id="A0AAD3DF96"/>
<dbReference type="Proteomes" id="UP001054857">
    <property type="component" value="Unassembled WGS sequence"/>
</dbReference>
<organism evidence="1 2">
    <name type="scientific">Astrephomene gubernaculifera</name>
    <dbReference type="NCBI Taxonomy" id="47775"/>
    <lineage>
        <taxon>Eukaryota</taxon>
        <taxon>Viridiplantae</taxon>
        <taxon>Chlorophyta</taxon>
        <taxon>core chlorophytes</taxon>
        <taxon>Chlorophyceae</taxon>
        <taxon>CS clade</taxon>
        <taxon>Chlamydomonadales</taxon>
        <taxon>Astrephomenaceae</taxon>
        <taxon>Astrephomene</taxon>
    </lineage>
</organism>
<proteinExistence type="predicted"/>
<evidence type="ECO:0000313" key="1">
    <source>
        <dbReference type="EMBL" id="GFR40725.1"/>
    </source>
</evidence>
<comment type="caution">
    <text evidence="1">The sequence shown here is derived from an EMBL/GenBank/DDBJ whole genome shotgun (WGS) entry which is preliminary data.</text>
</comment>
<accession>A0AAD3DF96</accession>
<feature type="non-terminal residue" evidence="1">
    <location>
        <position position="176"/>
    </location>
</feature>